<gene>
    <name evidence="1" type="ORF">SPELUC_LOCUS17611</name>
</gene>
<evidence type="ECO:0000313" key="1">
    <source>
        <dbReference type="EMBL" id="CAG8795743.1"/>
    </source>
</evidence>
<protein>
    <submittedName>
        <fullName evidence="1">8932_t:CDS:1</fullName>
    </submittedName>
</protein>
<dbReference type="EMBL" id="CAJVPW010073923">
    <property type="protein sequence ID" value="CAG8795743.1"/>
    <property type="molecule type" value="Genomic_DNA"/>
</dbReference>
<keyword evidence="2" id="KW-1185">Reference proteome</keyword>
<organism evidence="1 2">
    <name type="scientific">Cetraspora pellucida</name>
    <dbReference type="NCBI Taxonomy" id="1433469"/>
    <lineage>
        <taxon>Eukaryota</taxon>
        <taxon>Fungi</taxon>
        <taxon>Fungi incertae sedis</taxon>
        <taxon>Mucoromycota</taxon>
        <taxon>Glomeromycotina</taxon>
        <taxon>Glomeromycetes</taxon>
        <taxon>Diversisporales</taxon>
        <taxon>Gigasporaceae</taxon>
        <taxon>Cetraspora</taxon>
    </lineage>
</organism>
<evidence type="ECO:0000313" key="2">
    <source>
        <dbReference type="Proteomes" id="UP000789366"/>
    </source>
</evidence>
<feature type="non-terminal residue" evidence="1">
    <location>
        <position position="1"/>
    </location>
</feature>
<comment type="caution">
    <text evidence="1">The sequence shown here is derived from an EMBL/GenBank/DDBJ whole genome shotgun (WGS) entry which is preliminary data.</text>
</comment>
<dbReference type="Proteomes" id="UP000789366">
    <property type="component" value="Unassembled WGS sequence"/>
</dbReference>
<sequence>YDSLSVYPGTLTPLTNMYNQGLIPQRIFSVQLRPARNKTTYGGIFIFGGVDSRLYKGTITYAPVTYRNFWQIAIDAVVYNGNNIFKSSTRSKQQVIVDTGTALMISVQFRPARNKTTY</sequence>
<feature type="non-terminal residue" evidence="1">
    <location>
        <position position="118"/>
    </location>
</feature>
<proteinExistence type="predicted"/>
<name>A0ACA9RJL9_9GLOM</name>
<reference evidence="1" key="1">
    <citation type="submission" date="2021-06" db="EMBL/GenBank/DDBJ databases">
        <authorList>
            <person name="Kallberg Y."/>
            <person name="Tangrot J."/>
            <person name="Rosling A."/>
        </authorList>
    </citation>
    <scope>NUCLEOTIDE SEQUENCE</scope>
    <source>
        <strain evidence="1">28 12/20/2015</strain>
    </source>
</reference>
<accession>A0ACA9RJL9</accession>